<dbReference type="OrthoDB" id="28053at2759"/>
<sequence>MSAHLHEFIADVREAESPEEERLIIKTELADIRTMIRDCDVDSKPKLISKLVYLNIAGENVSWGQIESVALMSNERLSYKRTGYLAAQTLLDEASDVAVLLTQTVLQDLRSSNPLFSALALSFIANKGSADLCEAAASDVEKLTGSIHPGIEKRAGAAAVTIIRKLPELAPTFKKALTRLLSSTKHGVVSSGVLLAMEMIKVDPTLNNSWKHFAKPFTQLLKVLSLSKPTPEFRLGIFHDPFLQIKTMQLLGLLGQQSDELDDVLTSLVTAIDTRRNTGRALLFQTVETIGKTANKPSLAGLALNQIGRLLNIREPNVLYSALSAFARLLYDGAEVIGRSSRESLALKRYKSQVVHCLDHRDPSIRRRALDVVLALIDESNVESLVPEVIDYLHLADRDFRTEMVAKVYAAVQRFAPSQIWHFDMVHLLLIDSGSYAGSDLIANVCRLISTDEPVRNHALPLLANTISGYSSNQSLVRVAAFALGEFSIDNFSNGQQSSTEGGNTVLDVLIKILKMPQTQTETKCYVMTAAAKIAARTNRVQLVIDEFLGMASDNDIEVQQRAGELVNLLNRPDLWDSTLAPPNYSPLPARSQSSKTQNNDGQQNETKASIVVDNQDSAILDVTEIAQNAQQHLIQSQIQQQQQQPSSSAIDDLLDLDFSTSTNANTSVNNAPVGSGGGISLGQELLGEAPGAFKPPPGAVEALRTADFAIYFEIQRNASNPRQLAVRSSIANLGTSPLTQFSIQYGVPAGWIVRCQQPLKNAVLQARGGPPLQQVLFLENRGNARLMMKTHTTYMYGAQPLTSDDALNPVFD</sequence>
<protein>
    <recommendedName>
        <fullName evidence="9">AP-1 complex subunit gamma</fullName>
    </recommendedName>
</protein>
<evidence type="ECO:0000256" key="2">
    <source>
        <dbReference type="ARBA" id="ARBA00004555"/>
    </source>
</evidence>
<dbReference type="InterPro" id="IPR016024">
    <property type="entry name" value="ARM-type_fold"/>
</dbReference>
<evidence type="ECO:0000259" key="11">
    <source>
        <dbReference type="PROSITE" id="PS50180"/>
    </source>
</evidence>
<feature type="domain" description="GAE" evidence="11">
    <location>
        <begin position="696"/>
        <end position="812"/>
    </location>
</feature>
<evidence type="ECO:0000256" key="6">
    <source>
        <dbReference type="ARBA" id="ARBA00023034"/>
    </source>
</evidence>
<evidence type="ECO:0000256" key="7">
    <source>
        <dbReference type="ARBA" id="ARBA00023136"/>
    </source>
</evidence>
<evidence type="ECO:0000256" key="3">
    <source>
        <dbReference type="ARBA" id="ARBA00006613"/>
    </source>
</evidence>
<dbReference type="SUPFAM" id="SSF49348">
    <property type="entry name" value="Clathrin adaptor appendage domain"/>
    <property type="match status" value="1"/>
</dbReference>
<dbReference type="InterPro" id="IPR002553">
    <property type="entry name" value="Clathrin/coatomer_adapt-like_N"/>
</dbReference>
<evidence type="ECO:0000313" key="12">
    <source>
        <dbReference type="EMBL" id="OHT02223.1"/>
    </source>
</evidence>
<dbReference type="Proteomes" id="UP000179807">
    <property type="component" value="Unassembled WGS sequence"/>
</dbReference>
<dbReference type="PANTHER" id="PTHR22780">
    <property type="entry name" value="ADAPTIN, ALPHA/GAMMA/EPSILON"/>
    <property type="match status" value="1"/>
</dbReference>
<organism evidence="12 13">
    <name type="scientific">Tritrichomonas foetus</name>
    <dbReference type="NCBI Taxonomy" id="1144522"/>
    <lineage>
        <taxon>Eukaryota</taxon>
        <taxon>Metamonada</taxon>
        <taxon>Parabasalia</taxon>
        <taxon>Tritrichomonadida</taxon>
        <taxon>Tritrichomonadidae</taxon>
        <taxon>Tritrichomonas</taxon>
    </lineage>
</organism>
<dbReference type="InterPro" id="IPR008153">
    <property type="entry name" value="GAE_dom"/>
</dbReference>
<dbReference type="InterPro" id="IPR017107">
    <property type="entry name" value="AP1_complex_gsu"/>
</dbReference>
<dbReference type="InterPro" id="IPR013041">
    <property type="entry name" value="Clathrin_app_Ig-like_sf"/>
</dbReference>
<dbReference type="InterPro" id="IPR011989">
    <property type="entry name" value="ARM-like"/>
</dbReference>
<dbReference type="SUPFAM" id="SSF48371">
    <property type="entry name" value="ARM repeat"/>
    <property type="match status" value="1"/>
</dbReference>
<name>A0A1J4JSX1_9EUKA</name>
<dbReference type="GO" id="GO:0016192">
    <property type="term" value="P:vesicle-mediated transport"/>
    <property type="evidence" value="ECO:0007669"/>
    <property type="project" value="InterPro"/>
</dbReference>
<proteinExistence type="inferred from homology"/>
<evidence type="ECO:0000256" key="5">
    <source>
        <dbReference type="ARBA" id="ARBA00022927"/>
    </source>
</evidence>
<dbReference type="VEuPathDB" id="TrichDB:TRFO_30734"/>
<dbReference type="RefSeq" id="XP_068355359.1">
    <property type="nucleotide sequence ID" value="XM_068507520.1"/>
</dbReference>
<dbReference type="InterPro" id="IPR008152">
    <property type="entry name" value="Clathrin_a/b/g-adaptin_app_Ig"/>
</dbReference>
<evidence type="ECO:0000256" key="10">
    <source>
        <dbReference type="SAM" id="MobiDB-lite"/>
    </source>
</evidence>
<dbReference type="Gene3D" id="2.60.40.1230">
    <property type="match status" value="1"/>
</dbReference>
<dbReference type="Gene3D" id="1.25.10.10">
    <property type="entry name" value="Leucine-rich Repeat Variant"/>
    <property type="match status" value="1"/>
</dbReference>
<dbReference type="Pfam" id="PF02883">
    <property type="entry name" value="Alpha_adaptinC2"/>
    <property type="match status" value="1"/>
</dbReference>
<comment type="similarity">
    <text evidence="3 9">Belongs to the adaptor complexes large subunit family.</text>
</comment>
<evidence type="ECO:0000256" key="8">
    <source>
        <dbReference type="ARBA" id="ARBA00023329"/>
    </source>
</evidence>
<evidence type="ECO:0000256" key="9">
    <source>
        <dbReference type="PIRNR" id="PIRNR037094"/>
    </source>
</evidence>
<dbReference type="PROSITE" id="PS50180">
    <property type="entry name" value="GAE"/>
    <property type="match status" value="1"/>
</dbReference>
<accession>A0A1J4JSX1</accession>
<dbReference type="AlphaFoldDB" id="A0A1J4JSX1"/>
<gene>
    <name evidence="12" type="primary">ap1g1</name>
    <name evidence="12" type="ORF">TRFO_30734</name>
</gene>
<evidence type="ECO:0000256" key="1">
    <source>
        <dbReference type="ARBA" id="ARBA00004156"/>
    </source>
</evidence>
<feature type="region of interest" description="Disordered" evidence="10">
    <location>
        <begin position="578"/>
        <end position="607"/>
    </location>
</feature>
<dbReference type="PIRSF" id="PIRSF037094">
    <property type="entry name" value="AP1_complex_gamma"/>
    <property type="match status" value="1"/>
</dbReference>
<dbReference type="SMART" id="SM00809">
    <property type="entry name" value="Alpha_adaptinC2"/>
    <property type="match status" value="1"/>
</dbReference>
<dbReference type="GeneID" id="94842224"/>
<dbReference type="GO" id="GO:0030121">
    <property type="term" value="C:AP-1 adaptor complex"/>
    <property type="evidence" value="ECO:0007669"/>
    <property type="project" value="InterPro"/>
</dbReference>
<dbReference type="InterPro" id="IPR050840">
    <property type="entry name" value="Adaptor_Complx_Large_Subunit"/>
</dbReference>
<keyword evidence="5 9" id="KW-0653">Protein transport</keyword>
<keyword evidence="7 9" id="KW-0472">Membrane</keyword>
<feature type="compositionally biased region" description="Polar residues" evidence="10">
    <location>
        <begin position="591"/>
        <end position="607"/>
    </location>
</feature>
<keyword evidence="6 9" id="KW-0333">Golgi apparatus</keyword>
<evidence type="ECO:0000256" key="4">
    <source>
        <dbReference type="ARBA" id="ARBA00022448"/>
    </source>
</evidence>
<dbReference type="GO" id="GO:0006886">
    <property type="term" value="P:intracellular protein transport"/>
    <property type="evidence" value="ECO:0007669"/>
    <property type="project" value="UniProtKB-UniRule"/>
</dbReference>
<keyword evidence="13" id="KW-1185">Reference proteome</keyword>
<reference evidence="12" key="1">
    <citation type="submission" date="2016-10" db="EMBL/GenBank/DDBJ databases">
        <authorList>
            <person name="Benchimol M."/>
            <person name="Almeida L.G."/>
            <person name="Vasconcelos A.T."/>
            <person name="Perreira-Neves A."/>
            <person name="Rosa I.A."/>
            <person name="Tasca T."/>
            <person name="Bogo M.R."/>
            <person name="de Souza W."/>
        </authorList>
    </citation>
    <scope>NUCLEOTIDE SEQUENCE [LARGE SCALE GENOMIC DNA]</scope>
    <source>
        <strain evidence="12">K</strain>
    </source>
</reference>
<dbReference type="EMBL" id="MLAK01000876">
    <property type="protein sequence ID" value="OHT02223.1"/>
    <property type="molecule type" value="Genomic_DNA"/>
</dbReference>
<comment type="subcellular location">
    <subcellularLocation>
        <location evidence="1">Cytoplasmic vesicle membrane</location>
    </subcellularLocation>
    <subcellularLocation>
        <location evidence="2">Golgi apparatus</location>
    </subcellularLocation>
</comment>
<evidence type="ECO:0000313" key="13">
    <source>
        <dbReference type="Proteomes" id="UP000179807"/>
    </source>
</evidence>
<keyword evidence="4 9" id="KW-0813">Transport</keyword>
<keyword evidence="8 9" id="KW-0968">Cytoplasmic vesicle</keyword>
<dbReference type="Pfam" id="PF01602">
    <property type="entry name" value="Adaptin_N"/>
    <property type="match status" value="1"/>
</dbReference>
<comment type="caution">
    <text evidence="12">The sequence shown here is derived from an EMBL/GenBank/DDBJ whole genome shotgun (WGS) entry which is preliminary data.</text>
</comment>